<dbReference type="AlphaFoldDB" id="A0A2M9HM19"/>
<name>A0A2M9HM19_9BIFI</name>
<accession>A0A2M9HM19</accession>
<evidence type="ECO:0000256" key="2">
    <source>
        <dbReference type="ARBA" id="ARBA00023125"/>
    </source>
</evidence>
<organism evidence="6 7">
    <name type="scientific">Bifidobacterium felsineum</name>
    <dbReference type="NCBI Taxonomy" id="2045440"/>
    <lineage>
        <taxon>Bacteria</taxon>
        <taxon>Bacillati</taxon>
        <taxon>Actinomycetota</taxon>
        <taxon>Actinomycetes</taxon>
        <taxon>Bifidobacteriales</taxon>
        <taxon>Bifidobacteriaceae</taxon>
        <taxon>Bifidobacterium</taxon>
    </lineage>
</organism>
<dbReference type="PANTHER" id="PTHR30055:SF234">
    <property type="entry name" value="HTH-TYPE TRANSCRIPTIONAL REGULATOR BETI"/>
    <property type="match status" value="1"/>
</dbReference>
<dbReference type="Pfam" id="PF00440">
    <property type="entry name" value="TetR_N"/>
    <property type="match status" value="1"/>
</dbReference>
<dbReference type="SUPFAM" id="SSF46689">
    <property type="entry name" value="Homeodomain-like"/>
    <property type="match status" value="1"/>
</dbReference>
<evidence type="ECO:0000259" key="5">
    <source>
        <dbReference type="PROSITE" id="PS50977"/>
    </source>
</evidence>
<dbReference type="OrthoDB" id="7505659at2"/>
<feature type="domain" description="HTH tetR-type" evidence="5">
    <location>
        <begin position="12"/>
        <end position="72"/>
    </location>
</feature>
<protein>
    <submittedName>
        <fullName evidence="6">TetR family transcriptional regulator</fullName>
    </submittedName>
</protein>
<dbReference type="InterPro" id="IPR036271">
    <property type="entry name" value="Tet_transcr_reg_TetR-rel_C_sf"/>
</dbReference>
<dbReference type="EMBL" id="PEBJ01000001">
    <property type="protein sequence ID" value="PJM77854.1"/>
    <property type="molecule type" value="Genomic_DNA"/>
</dbReference>
<dbReference type="GO" id="GO:0000976">
    <property type="term" value="F:transcription cis-regulatory region binding"/>
    <property type="evidence" value="ECO:0007669"/>
    <property type="project" value="TreeGrafter"/>
</dbReference>
<evidence type="ECO:0000256" key="1">
    <source>
        <dbReference type="ARBA" id="ARBA00023015"/>
    </source>
</evidence>
<reference evidence="7" key="1">
    <citation type="submission" date="2017-10" db="EMBL/GenBank/DDBJ databases">
        <title>Draft genome sequences of strains TRE 1, TRE 9, TRE H and TRI 7, isolated from tamarins, belonging to four potential novel Bifidobacterium species.</title>
        <authorList>
            <person name="Mattarelli P."/>
            <person name="Modesto M."/>
            <person name="Puglisi E."/>
            <person name="Morelli L."/>
            <person name="Bonetti A."/>
            <person name="Spezio C."/>
            <person name="Sandri C."/>
        </authorList>
    </citation>
    <scope>NUCLEOTIDE SEQUENCE [LARGE SCALE GENOMIC DNA]</scope>
    <source>
        <strain evidence="7">TREH</strain>
    </source>
</reference>
<dbReference type="InterPro" id="IPR050109">
    <property type="entry name" value="HTH-type_TetR-like_transc_reg"/>
</dbReference>
<evidence type="ECO:0000313" key="7">
    <source>
        <dbReference type="Proteomes" id="UP000229239"/>
    </source>
</evidence>
<keyword evidence="2 4" id="KW-0238">DNA-binding</keyword>
<sequence>MPKELRSRMNREQRRQSILQAATSLVAQYGYWGLTLRDVAREAHITETGVLYHFKDKERLLLAIVEYNDDIVGRAIGQQLGVIGDIDYRLGIAVQHPITMRDLSIATASVNKNRPEFVRLYTMLQAESLATDHPAHEFFADRERRVLNEYAIACERDDVDNPQAVAREVLSAMDGLQIRWLHNIESMDFLKEWTRFINRLIPLKN</sequence>
<keyword evidence="1" id="KW-0805">Transcription regulation</keyword>
<feature type="DNA-binding region" description="H-T-H motif" evidence="4">
    <location>
        <begin position="35"/>
        <end position="54"/>
    </location>
</feature>
<gene>
    <name evidence="6" type="ORF">CSQ86_02050</name>
</gene>
<dbReference type="Proteomes" id="UP000229239">
    <property type="component" value="Unassembled WGS sequence"/>
</dbReference>
<dbReference type="RefSeq" id="WP_100493451.1">
    <property type="nucleotide sequence ID" value="NZ_PEBJ01000001.1"/>
</dbReference>
<dbReference type="PRINTS" id="PR00455">
    <property type="entry name" value="HTHTETR"/>
</dbReference>
<proteinExistence type="predicted"/>
<dbReference type="Gene3D" id="1.10.357.10">
    <property type="entry name" value="Tetracycline Repressor, domain 2"/>
    <property type="match status" value="1"/>
</dbReference>
<evidence type="ECO:0000256" key="3">
    <source>
        <dbReference type="ARBA" id="ARBA00023163"/>
    </source>
</evidence>
<evidence type="ECO:0000256" key="4">
    <source>
        <dbReference type="PROSITE-ProRule" id="PRU00335"/>
    </source>
</evidence>
<dbReference type="InterPro" id="IPR001647">
    <property type="entry name" value="HTH_TetR"/>
</dbReference>
<keyword evidence="7" id="KW-1185">Reference proteome</keyword>
<dbReference type="GO" id="GO:0003700">
    <property type="term" value="F:DNA-binding transcription factor activity"/>
    <property type="evidence" value="ECO:0007669"/>
    <property type="project" value="TreeGrafter"/>
</dbReference>
<comment type="caution">
    <text evidence="6">The sequence shown here is derived from an EMBL/GenBank/DDBJ whole genome shotgun (WGS) entry which is preliminary data.</text>
</comment>
<dbReference type="PROSITE" id="PS50977">
    <property type="entry name" value="HTH_TETR_2"/>
    <property type="match status" value="1"/>
</dbReference>
<evidence type="ECO:0000313" key="6">
    <source>
        <dbReference type="EMBL" id="PJM77854.1"/>
    </source>
</evidence>
<dbReference type="SUPFAM" id="SSF48498">
    <property type="entry name" value="Tetracyclin repressor-like, C-terminal domain"/>
    <property type="match status" value="1"/>
</dbReference>
<dbReference type="PANTHER" id="PTHR30055">
    <property type="entry name" value="HTH-TYPE TRANSCRIPTIONAL REGULATOR RUTR"/>
    <property type="match status" value="1"/>
</dbReference>
<keyword evidence="3" id="KW-0804">Transcription</keyword>
<dbReference type="InterPro" id="IPR009057">
    <property type="entry name" value="Homeodomain-like_sf"/>
</dbReference>